<comment type="caution">
    <text evidence="2">The sequence shown here is derived from an EMBL/GenBank/DDBJ whole genome shotgun (WGS) entry which is preliminary data.</text>
</comment>
<evidence type="ECO:0000313" key="3">
    <source>
        <dbReference type="Proteomes" id="UP001232755"/>
    </source>
</evidence>
<protein>
    <submittedName>
        <fullName evidence="2">Uncharacterized protein</fullName>
    </submittedName>
</protein>
<organism evidence="2 3">
    <name type="scientific">Streptomyces africanus</name>
    <dbReference type="NCBI Taxonomy" id="231024"/>
    <lineage>
        <taxon>Bacteria</taxon>
        <taxon>Bacillati</taxon>
        <taxon>Actinomycetota</taxon>
        <taxon>Actinomycetes</taxon>
        <taxon>Kitasatosporales</taxon>
        <taxon>Streptomycetaceae</taxon>
        <taxon>Streptomyces</taxon>
    </lineage>
</organism>
<gene>
    <name evidence="2" type="ORF">QF034_000599</name>
</gene>
<evidence type="ECO:0000313" key="2">
    <source>
        <dbReference type="EMBL" id="MDQ0746368.1"/>
    </source>
</evidence>
<proteinExistence type="predicted"/>
<evidence type="ECO:0000256" key="1">
    <source>
        <dbReference type="SAM" id="MobiDB-lite"/>
    </source>
</evidence>
<name>A0ABU0QG53_9ACTN</name>
<keyword evidence="3" id="KW-1185">Reference proteome</keyword>
<reference evidence="2 3" key="1">
    <citation type="submission" date="2023-07" db="EMBL/GenBank/DDBJ databases">
        <title>Comparative genomics of wheat-associated soil bacteria to identify genetic determinants of phenazine resistance.</title>
        <authorList>
            <person name="Mouncey N."/>
        </authorList>
    </citation>
    <scope>NUCLEOTIDE SEQUENCE [LARGE SCALE GENOMIC DNA]</scope>
    <source>
        <strain evidence="2 3">B3I12</strain>
    </source>
</reference>
<feature type="region of interest" description="Disordered" evidence="1">
    <location>
        <begin position="226"/>
        <end position="275"/>
    </location>
</feature>
<sequence length="275" mass="28579">MLVGRSSPRAVTPRVGAGIGGGCRSRPRILALRDHRSPVRCRGRYGPGNRGAERCPAGVMARRTWLPRLSPAPRRPPDRAAAVPSLSSLPSLRLGLFAGQPRVGPVRLRMPRSGLPRAGLLRLRVWSGCRAAARRAGASPYAAVGPPRADLLRLRVWSGCRAPASRCLWSAAARSPPAPSPASAVGLCAPGPVSPPAVRPPAPVPCACACACRQAAKPAPCARSFRRGSSVTARAGTAARRSQGTAGGRPASSREPVAALPARTIRPETDDSAPM</sequence>
<dbReference type="Proteomes" id="UP001232755">
    <property type="component" value="Unassembled WGS sequence"/>
</dbReference>
<accession>A0ABU0QG53</accession>
<dbReference type="EMBL" id="JAUSYP010000001">
    <property type="protein sequence ID" value="MDQ0746368.1"/>
    <property type="molecule type" value="Genomic_DNA"/>
</dbReference>